<gene>
    <name evidence="1" type="ORF">ANDGO_07462</name>
</gene>
<sequence>MATMRSATLMSSWTQRASSYVVEAAHVLGRRFSHTSKKYVRNLPPRNYLQIRDVETVYAVAAFEGSPNLGVFSVDITGGTAWATQMFVMRHIRDDGQQPRSLPLYLFEQGMHNHWFQGEIIKVCKMMSDQLSIGKPDIIKEIFIWRPIDAAAVPVPSKAYAGIGSRELRPEAIKAMKDLFARIGDFEKQVVTKHLSLQ</sequence>
<evidence type="ECO:0000313" key="1">
    <source>
        <dbReference type="EMBL" id="KAF0852188.1"/>
    </source>
</evidence>
<dbReference type="EMBL" id="VRVR01000055">
    <property type="protein sequence ID" value="KAF0852188.1"/>
    <property type="molecule type" value="Genomic_DNA"/>
</dbReference>
<comment type="caution">
    <text evidence="1">The sequence shown here is derived from an EMBL/GenBank/DDBJ whole genome shotgun (WGS) entry which is preliminary data.</text>
</comment>
<name>A0A8K0AGN1_ANDGO</name>
<dbReference type="Proteomes" id="UP000799049">
    <property type="component" value="Unassembled WGS sequence"/>
</dbReference>
<protein>
    <submittedName>
        <fullName evidence="1">Putative mitochondrial protein</fullName>
    </submittedName>
</protein>
<organism evidence="1 2">
    <name type="scientific">Andalucia godoyi</name>
    <name type="common">Flagellate</name>
    <dbReference type="NCBI Taxonomy" id="505711"/>
    <lineage>
        <taxon>Eukaryota</taxon>
        <taxon>Discoba</taxon>
        <taxon>Jakobida</taxon>
        <taxon>Andalucina</taxon>
        <taxon>Andaluciidae</taxon>
        <taxon>Andalucia</taxon>
    </lineage>
</organism>
<keyword evidence="2" id="KW-1185">Reference proteome</keyword>
<proteinExistence type="predicted"/>
<evidence type="ECO:0000313" key="2">
    <source>
        <dbReference type="Proteomes" id="UP000799049"/>
    </source>
</evidence>
<accession>A0A8K0AGN1</accession>
<reference evidence="1" key="1">
    <citation type="submission" date="2019-09" db="EMBL/GenBank/DDBJ databases">
        <title>The Mitochondrial Proteome of the Jakobid, Andalucia godoyi, a Protist With the Most Gene-Rich and Bacteria-Like Mitochondrial Genome.</title>
        <authorList>
            <person name="Gray M.W."/>
            <person name="Burger G."/>
            <person name="Derelle R."/>
            <person name="Klimes V."/>
            <person name="Leger M."/>
            <person name="Sarrasin M."/>
            <person name="Vlcek C."/>
            <person name="Roger A.J."/>
            <person name="Elias M."/>
            <person name="Lang B.F."/>
        </authorList>
    </citation>
    <scope>NUCLEOTIDE SEQUENCE</scope>
    <source>
        <strain evidence="1">And28</strain>
    </source>
</reference>
<dbReference type="AlphaFoldDB" id="A0A8K0AGN1"/>